<evidence type="ECO:0000259" key="10">
    <source>
        <dbReference type="PROSITE" id="PS51278"/>
    </source>
</evidence>
<comment type="caution">
    <text evidence="11">The sequence shown here is derived from an EMBL/GenBank/DDBJ whole genome shotgun (WGS) entry which is preliminary data.</text>
</comment>
<dbReference type="GO" id="GO:0004066">
    <property type="term" value="F:asparagine synthase (glutamine-hydrolyzing) activity"/>
    <property type="evidence" value="ECO:0007669"/>
    <property type="project" value="UniProtKB-EC"/>
</dbReference>
<evidence type="ECO:0000313" key="12">
    <source>
        <dbReference type="Proteomes" id="UP000194003"/>
    </source>
</evidence>
<gene>
    <name evidence="11" type="ORF">MAIT1_03483</name>
</gene>
<feature type="binding site" evidence="8">
    <location>
        <begin position="360"/>
        <end position="361"/>
    </location>
    <ligand>
        <name>ATP</name>
        <dbReference type="ChEBI" id="CHEBI:30616"/>
    </ligand>
</feature>
<comment type="similarity">
    <text evidence="2">Belongs to the asparagine synthetase family.</text>
</comment>
<dbReference type="InterPro" id="IPR014729">
    <property type="entry name" value="Rossmann-like_a/b/a_fold"/>
</dbReference>
<keyword evidence="4 8" id="KW-0547">Nucleotide-binding</keyword>
<dbReference type="InterPro" id="IPR006426">
    <property type="entry name" value="Asn_synth_AEB"/>
</dbReference>
<protein>
    <recommendedName>
        <fullName evidence="3">asparagine synthase (glutamine-hydrolyzing)</fullName>
        <ecNumber evidence="3">6.3.5.4</ecNumber>
    </recommendedName>
</protein>
<dbReference type="AlphaFoldDB" id="A0A1Y2K6P0"/>
<evidence type="ECO:0000256" key="3">
    <source>
        <dbReference type="ARBA" id="ARBA00012737"/>
    </source>
</evidence>
<comment type="catalytic activity">
    <reaction evidence="7">
        <text>L-aspartate + L-glutamine + ATP + H2O = L-asparagine + L-glutamate + AMP + diphosphate + H(+)</text>
        <dbReference type="Rhea" id="RHEA:12228"/>
        <dbReference type="ChEBI" id="CHEBI:15377"/>
        <dbReference type="ChEBI" id="CHEBI:15378"/>
        <dbReference type="ChEBI" id="CHEBI:29985"/>
        <dbReference type="ChEBI" id="CHEBI:29991"/>
        <dbReference type="ChEBI" id="CHEBI:30616"/>
        <dbReference type="ChEBI" id="CHEBI:33019"/>
        <dbReference type="ChEBI" id="CHEBI:58048"/>
        <dbReference type="ChEBI" id="CHEBI:58359"/>
        <dbReference type="ChEBI" id="CHEBI:456215"/>
        <dbReference type="EC" id="6.3.5.4"/>
    </reaction>
</comment>
<evidence type="ECO:0000256" key="8">
    <source>
        <dbReference type="PIRSR" id="PIRSR001589-2"/>
    </source>
</evidence>
<evidence type="ECO:0000256" key="2">
    <source>
        <dbReference type="ARBA" id="ARBA00005752"/>
    </source>
</evidence>
<feature type="binding site" evidence="8">
    <location>
        <position position="88"/>
    </location>
    <ligand>
        <name>L-glutamine</name>
        <dbReference type="ChEBI" id="CHEBI:58359"/>
    </ligand>
</feature>
<feature type="binding site" evidence="8">
    <location>
        <position position="287"/>
    </location>
    <ligand>
        <name>ATP</name>
        <dbReference type="ChEBI" id="CHEBI:30616"/>
    </ligand>
</feature>
<dbReference type="Proteomes" id="UP000194003">
    <property type="component" value="Unassembled WGS sequence"/>
</dbReference>
<dbReference type="Pfam" id="PF13522">
    <property type="entry name" value="GATase_6"/>
    <property type="match status" value="1"/>
</dbReference>
<dbReference type="Gene3D" id="3.60.20.10">
    <property type="entry name" value="Glutamine Phosphoribosylpyrophosphate, subunit 1, domain 1"/>
    <property type="match status" value="1"/>
</dbReference>
<dbReference type="CDD" id="cd00712">
    <property type="entry name" value="AsnB"/>
    <property type="match status" value="1"/>
</dbReference>
<dbReference type="GO" id="GO:0005524">
    <property type="term" value="F:ATP binding"/>
    <property type="evidence" value="ECO:0007669"/>
    <property type="project" value="UniProtKB-KW"/>
</dbReference>
<dbReference type="PANTHER" id="PTHR43284">
    <property type="entry name" value="ASPARAGINE SYNTHETASE (GLUTAMINE-HYDROLYZING)"/>
    <property type="match status" value="1"/>
</dbReference>
<dbReference type="SUPFAM" id="SSF52402">
    <property type="entry name" value="Adenine nucleotide alpha hydrolases-like"/>
    <property type="match status" value="1"/>
</dbReference>
<dbReference type="InterPro" id="IPR001962">
    <property type="entry name" value="Asn_synthase"/>
</dbReference>
<keyword evidence="12" id="KW-1185">Reference proteome</keyword>
<dbReference type="GO" id="GO:0006529">
    <property type="term" value="P:asparagine biosynthetic process"/>
    <property type="evidence" value="ECO:0007669"/>
    <property type="project" value="InterPro"/>
</dbReference>
<dbReference type="Pfam" id="PF00733">
    <property type="entry name" value="Asn_synthase"/>
    <property type="match status" value="1"/>
</dbReference>
<dbReference type="GO" id="GO:0005829">
    <property type="term" value="C:cytosol"/>
    <property type="evidence" value="ECO:0007669"/>
    <property type="project" value="TreeGrafter"/>
</dbReference>
<evidence type="ECO:0000256" key="4">
    <source>
        <dbReference type="ARBA" id="ARBA00022741"/>
    </source>
</evidence>
<dbReference type="NCBIfam" id="TIGR01536">
    <property type="entry name" value="asn_synth_AEB"/>
    <property type="match status" value="1"/>
</dbReference>
<organism evidence="11 12">
    <name type="scientific">Magnetofaba australis IT-1</name>
    <dbReference type="NCBI Taxonomy" id="1434232"/>
    <lineage>
        <taxon>Bacteria</taxon>
        <taxon>Pseudomonadati</taxon>
        <taxon>Pseudomonadota</taxon>
        <taxon>Magnetococcia</taxon>
        <taxon>Magnetococcales</taxon>
        <taxon>Magnetococcaceae</taxon>
        <taxon>Magnetofaba</taxon>
    </lineage>
</organism>
<dbReference type="SUPFAM" id="SSF56235">
    <property type="entry name" value="N-terminal nucleophile aminohydrolases (Ntn hydrolases)"/>
    <property type="match status" value="1"/>
</dbReference>
<dbReference type="InterPro" id="IPR051786">
    <property type="entry name" value="ASN_synthetase/amidase"/>
</dbReference>
<evidence type="ECO:0000256" key="7">
    <source>
        <dbReference type="ARBA" id="ARBA00048741"/>
    </source>
</evidence>
<keyword evidence="5 8" id="KW-0067">ATP-binding</keyword>
<evidence type="ECO:0000256" key="5">
    <source>
        <dbReference type="ARBA" id="ARBA00022840"/>
    </source>
</evidence>
<feature type="site" description="Important for beta-aspartyl-AMP intermediate formation" evidence="9">
    <location>
        <position position="362"/>
    </location>
</feature>
<dbReference type="InterPro" id="IPR017932">
    <property type="entry name" value="GATase_2_dom"/>
</dbReference>
<reference evidence="11 12" key="1">
    <citation type="journal article" date="2016" name="BMC Genomics">
        <title>Combined genomic and structural analyses of a cultured magnetotactic bacterium reveals its niche adaptation to a dynamic environment.</title>
        <authorList>
            <person name="Araujo A.C."/>
            <person name="Morillo V."/>
            <person name="Cypriano J."/>
            <person name="Teixeira L.C."/>
            <person name="Leao P."/>
            <person name="Lyra S."/>
            <person name="Almeida L.G."/>
            <person name="Bazylinski D.A."/>
            <person name="Vasconcellos A.T."/>
            <person name="Abreu F."/>
            <person name="Lins U."/>
        </authorList>
    </citation>
    <scope>NUCLEOTIDE SEQUENCE [LARGE SCALE GENOMIC DNA]</scope>
    <source>
        <strain evidence="11 12">IT-1</strain>
    </source>
</reference>
<dbReference type="EMBL" id="LVJN01000018">
    <property type="protein sequence ID" value="OSM05311.1"/>
    <property type="molecule type" value="Genomic_DNA"/>
</dbReference>
<dbReference type="PIRSF" id="PIRSF001589">
    <property type="entry name" value="Asn_synthetase_glu-h"/>
    <property type="match status" value="1"/>
</dbReference>
<comment type="pathway">
    <text evidence="1">Amino-acid biosynthesis; L-asparagine biosynthesis; L-asparagine from L-aspartate (L-Gln route): step 1/1.</text>
</comment>
<dbReference type="EC" id="6.3.5.4" evidence="3"/>
<dbReference type="Gene3D" id="3.40.50.620">
    <property type="entry name" value="HUPs"/>
    <property type="match status" value="2"/>
</dbReference>
<accession>A0A1Y2K6P0</accession>
<feature type="domain" description="Glutamine amidotransferase type-2" evidence="10">
    <location>
        <begin position="1"/>
        <end position="206"/>
    </location>
</feature>
<evidence type="ECO:0000256" key="1">
    <source>
        <dbReference type="ARBA" id="ARBA00005187"/>
    </source>
</evidence>
<dbReference type="PROSITE" id="PS51278">
    <property type="entry name" value="GATASE_TYPE_2"/>
    <property type="match status" value="1"/>
</dbReference>
<proteinExistence type="inferred from homology"/>
<dbReference type="PANTHER" id="PTHR43284:SF1">
    <property type="entry name" value="ASPARAGINE SYNTHETASE"/>
    <property type="match status" value="1"/>
</dbReference>
<keyword evidence="6" id="KW-0315">Glutamine amidotransferase</keyword>
<name>A0A1Y2K6P0_9PROT</name>
<evidence type="ECO:0000313" key="11">
    <source>
        <dbReference type="EMBL" id="OSM05311.1"/>
    </source>
</evidence>
<dbReference type="STRING" id="1434232.MAIT1_03483"/>
<dbReference type="InterPro" id="IPR029055">
    <property type="entry name" value="Ntn_hydrolases_N"/>
</dbReference>
<sequence>MGAVIARMRDALIERGPDDAGAWVDAEAGVALGHRRLSILDLSPLGHQPMRSACGDWVLAYNGEIYNHLELRAELESQHGARFVGRSDTETLLAAFVAWGVEATLPRLNGMFAIAAWNRRQRTLTLARDRMGKKPLYYGWAGGRVGGTLLFGSQTKSFAPHSDWSAQIDPDAAAHLLRRAFIPANRSIYRHVAQLPPGHWATVGADGRIQAQTWWRPLEAALAGLADPIDDAAQASALLEETLADAVSARLLSDAPLGAFLSGGVDSSAVAALMRAHGAATPRTFSIGFSDPRYDESVHARAVANHLGTDHTELIVEPDHALELIPQIPEFFDEPFADASQLPTWLLAKMTREQVTVALSGDGGDELFAGYNRHVSAARLQRLHGRLPAPLRALAAWGIERLSPAQWDRLISILPAARRPRLFGEKLYKVADLFHAADAVDIHRRLTAQWSGPLPLVGAFDELAPTPAPLLPGVSLTREMQLRDVMDYLAGDILVKVDRATMATSLEARAPLLDHRVVALSWRFSDAVNAGPQGKGKHPLRQLLYRHVPQELIERPKMGFAIPIGDWLRGPLKGWADSLLDPQRLQREGLLDPAPIQRLWREHQSGRYNRQYPLWNVLMLQAWKARWAP</sequence>
<dbReference type="CDD" id="cd01991">
    <property type="entry name" value="Asn_synthase_B_C"/>
    <property type="match status" value="1"/>
</dbReference>
<evidence type="ECO:0000256" key="6">
    <source>
        <dbReference type="ARBA" id="ARBA00022962"/>
    </source>
</evidence>
<evidence type="ECO:0000256" key="9">
    <source>
        <dbReference type="PIRSR" id="PIRSR001589-3"/>
    </source>
</evidence>
<dbReference type="InterPro" id="IPR033738">
    <property type="entry name" value="AsnB_N"/>
</dbReference>